<keyword evidence="3" id="KW-0998">Cell outer membrane</keyword>
<keyword evidence="4" id="KW-0732">Signal</keyword>
<dbReference type="GO" id="GO:0008320">
    <property type="term" value="F:protein transmembrane transporter activity"/>
    <property type="evidence" value="ECO:0007669"/>
    <property type="project" value="TreeGrafter"/>
</dbReference>
<feature type="domain" description="Haemolysin activator HlyB C-terminal" evidence="5">
    <location>
        <begin position="182"/>
        <end position="501"/>
    </location>
</feature>
<dbReference type="RefSeq" id="WP_100281377.1">
    <property type="nucleotide sequence ID" value="NZ_CP024923.1"/>
</dbReference>
<feature type="domain" description="Polypeptide-transport-associated ShlB-type" evidence="6">
    <location>
        <begin position="47"/>
        <end position="119"/>
    </location>
</feature>
<evidence type="ECO:0000259" key="5">
    <source>
        <dbReference type="Pfam" id="PF03865"/>
    </source>
</evidence>
<keyword evidence="8" id="KW-1185">Reference proteome</keyword>
<sequence>MTFALARSAGALALCCCTTSHAYAQQAEAAPAEAVADSGTDGRVVDIYNFRIEGNTVLPRMAVEKAVMPFLGPKRPIGDVEAARAALEKAYRGEGYETVAVELPEQEVKGGVFRFNVVETKIGRVRVTDARYFSPEDIKKSLPALAEGSVPNYKAVSREIAAANKSGDRLIMPTLRAGDTPGEVDIDLAVEDHAPYHGSFEINDRSSSRTERLRASASLRYTNLFQLGHSLSLQGQMTPTKPDQSYVLSGSYVAPIGGEGFSLLGYVVRSNSDVAAIGGIGVLGTGTIVGLRGLYSFTSGAGAAQLVHQFTAGIDYKNFEENLILGADTASTPIDYYPITAQYSLARRTDKDELDLSLGVNAGLRGLGAGDRGFGLKRFNASANWVSLRSELSYLYKYPGDWRAGIKLSGQIAGGPLISNEQFSAGGLDSVRGYYESQELGDDGATMQFQIDSPSFSDGVKWMNEMRVFGFVDAGILHVRDALQSQQSVTNLLSVGAGLRFRAFKYFNASTLLAAPLRNEAGLPMDVGDRLRAQVRFWAEF</sequence>
<dbReference type="PANTHER" id="PTHR34597">
    <property type="entry name" value="SLR1661 PROTEIN"/>
    <property type="match status" value="1"/>
</dbReference>
<dbReference type="Gene3D" id="3.10.20.310">
    <property type="entry name" value="membrane protein fhac"/>
    <property type="match status" value="1"/>
</dbReference>
<dbReference type="KEGG" id="sphc:CVN68_05910"/>
<dbReference type="InterPro" id="IPR051544">
    <property type="entry name" value="TPS_OM_transporter"/>
</dbReference>
<evidence type="ECO:0000256" key="2">
    <source>
        <dbReference type="ARBA" id="ARBA00022692"/>
    </source>
</evidence>
<dbReference type="Proteomes" id="UP000229081">
    <property type="component" value="Chromosome"/>
</dbReference>
<dbReference type="Pfam" id="PF03865">
    <property type="entry name" value="ShlB"/>
    <property type="match status" value="1"/>
</dbReference>
<dbReference type="Gene3D" id="2.40.160.50">
    <property type="entry name" value="membrane protein fhac: a member of the omp85/tpsb transporter family"/>
    <property type="match status" value="1"/>
</dbReference>
<dbReference type="GO" id="GO:0098046">
    <property type="term" value="C:type V protein secretion system complex"/>
    <property type="evidence" value="ECO:0007669"/>
    <property type="project" value="TreeGrafter"/>
</dbReference>
<dbReference type="AlphaFoldDB" id="A0A2K8MCF6"/>
<keyword evidence="2" id="KW-0812">Transmembrane</keyword>
<feature type="signal peptide" evidence="4">
    <location>
        <begin position="1"/>
        <end position="22"/>
    </location>
</feature>
<accession>A0A2K8MCF6</accession>
<dbReference type="PANTHER" id="PTHR34597:SF6">
    <property type="entry name" value="BLR6126 PROTEIN"/>
    <property type="match status" value="1"/>
</dbReference>
<protein>
    <recommendedName>
        <fullName evidence="9">ShlB/FhaC/HecB family hemolysin secretion/activation protein</fullName>
    </recommendedName>
</protein>
<feature type="chain" id="PRO_5014907636" description="ShlB/FhaC/HecB family hemolysin secretion/activation protein" evidence="4">
    <location>
        <begin position="23"/>
        <end position="541"/>
    </location>
</feature>
<dbReference type="EMBL" id="CP024923">
    <property type="protein sequence ID" value="ATY31568.1"/>
    <property type="molecule type" value="Genomic_DNA"/>
</dbReference>
<keyword evidence="1" id="KW-1134">Transmembrane beta strand</keyword>
<keyword evidence="1" id="KW-0472">Membrane</keyword>
<dbReference type="OrthoDB" id="7439045at2"/>
<evidence type="ECO:0000313" key="8">
    <source>
        <dbReference type="Proteomes" id="UP000229081"/>
    </source>
</evidence>
<evidence type="ECO:0000256" key="4">
    <source>
        <dbReference type="SAM" id="SignalP"/>
    </source>
</evidence>
<evidence type="ECO:0000259" key="6">
    <source>
        <dbReference type="Pfam" id="PF08479"/>
    </source>
</evidence>
<dbReference type="InterPro" id="IPR005565">
    <property type="entry name" value="Hemolysn_activator_HlyB_C"/>
</dbReference>
<evidence type="ECO:0008006" key="9">
    <source>
        <dbReference type="Google" id="ProtNLM"/>
    </source>
</evidence>
<proteinExistence type="predicted"/>
<reference evidence="7 8" key="1">
    <citation type="submission" date="2017-11" db="EMBL/GenBank/DDBJ databases">
        <title>Complete genome sequence of Sphingomonas sp. Strain Cra20, a psychrotolerant potential plant growth promoting rhizobacteria.</title>
        <authorList>
            <person name="Luo Y."/>
        </authorList>
    </citation>
    <scope>NUCLEOTIDE SEQUENCE [LARGE SCALE GENOMIC DNA]</scope>
    <source>
        <strain evidence="7 8">Cra20</strain>
    </source>
</reference>
<gene>
    <name evidence="7" type="ORF">CVN68_05910</name>
</gene>
<organism evidence="7 8">
    <name type="scientific">Sphingomonas psychrotolerans</name>
    <dbReference type="NCBI Taxonomy" id="1327635"/>
    <lineage>
        <taxon>Bacteria</taxon>
        <taxon>Pseudomonadati</taxon>
        <taxon>Pseudomonadota</taxon>
        <taxon>Alphaproteobacteria</taxon>
        <taxon>Sphingomonadales</taxon>
        <taxon>Sphingomonadaceae</taxon>
        <taxon>Sphingomonas</taxon>
    </lineage>
</organism>
<dbReference type="InterPro" id="IPR013686">
    <property type="entry name" value="Polypept-transport_assoc_ShlB"/>
</dbReference>
<name>A0A2K8MCF6_9SPHN</name>
<evidence type="ECO:0000313" key="7">
    <source>
        <dbReference type="EMBL" id="ATY31568.1"/>
    </source>
</evidence>
<dbReference type="GO" id="GO:0046819">
    <property type="term" value="P:protein secretion by the type V secretion system"/>
    <property type="evidence" value="ECO:0007669"/>
    <property type="project" value="TreeGrafter"/>
</dbReference>
<dbReference type="Pfam" id="PF08479">
    <property type="entry name" value="POTRA_2"/>
    <property type="match status" value="1"/>
</dbReference>
<evidence type="ECO:0000256" key="1">
    <source>
        <dbReference type="ARBA" id="ARBA00022452"/>
    </source>
</evidence>
<evidence type="ECO:0000256" key="3">
    <source>
        <dbReference type="ARBA" id="ARBA00023237"/>
    </source>
</evidence>